<name>A0A077MC91_9MICO</name>
<evidence type="ECO:0000313" key="4">
    <source>
        <dbReference type="Proteomes" id="UP000035720"/>
    </source>
</evidence>
<dbReference type="OrthoDB" id="4697614at2"/>
<dbReference type="GO" id="GO:0005737">
    <property type="term" value="C:cytoplasm"/>
    <property type="evidence" value="ECO:0007669"/>
    <property type="project" value="TreeGrafter"/>
</dbReference>
<comment type="caution">
    <text evidence="3">The sequence shown here is derived from an EMBL/GenBank/DDBJ whole genome shotgun (WGS) entry which is preliminary data.</text>
</comment>
<dbReference type="Proteomes" id="UP000035720">
    <property type="component" value="Unassembled WGS sequence"/>
</dbReference>
<dbReference type="SMART" id="SM00855">
    <property type="entry name" value="PGAM"/>
    <property type="match status" value="1"/>
</dbReference>
<dbReference type="CDD" id="cd07067">
    <property type="entry name" value="HP_PGM_like"/>
    <property type="match status" value="1"/>
</dbReference>
<dbReference type="InterPro" id="IPR050275">
    <property type="entry name" value="PGM_Phosphatase"/>
</dbReference>
<dbReference type="Gene3D" id="3.40.50.1240">
    <property type="entry name" value="Phosphoglycerate mutase-like"/>
    <property type="match status" value="1"/>
</dbReference>
<accession>A0A077MC91</accession>
<dbReference type="GO" id="GO:0016791">
    <property type="term" value="F:phosphatase activity"/>
    <property type="evidence" value="ECO:0007669"/>
    <property type="project" value="TreeGrafter"/>
</dbReference>
<dbReference type="SUPFAM" id="SSF53254">
    <property type="entry name" value="Phosphoglycerate mutase-like"/>
    <property type="match status" value="1"/>
</dbReference>
<feature type="active site" description="Proton donor/acceptor" evidence="1">
    <location>
        <position position="83"/>
    </location>
</feature>
<dbReference type="PIRSF" id="PIRSF000709">
    <property type="entry name" value="6PFK_2-Ptase"/>
    <property type="match status" value="1"/>
</dbReference>
<dbReference type="InterPro" id="IPR013078">
    <property type="entry name" value="His_Pase_superF_clade-1"/>
</dbReference>
<sequence length="202" mass="21633">MPRRLLVLRHGETQANLDGIWQGHLDVALTERGIAQAYAAGPALAAYSPMRLVTSDLSRAARTAAAVGESCALTPEPDARWREFDVGQWTGLTSAEVIARNPHERRRALTGHEQRRGIDGEGPAQVTERLRPAVTELLAGLPDSAAAVIVSHGGTIRVLAALLLGLDSLSTARLLTTPGNCQWADLVEGPDGWRIAGWNLRA</sequence>
<feature type="binding site" evidence="2">
    <location>
        <begin position="9"/>
        <end position="16"/>
    </location>
    <ligand>
        <name>substrate</name>
    </ligand>
</feature>
<proteinExistence type="predicted"/>
<evidence type="ECO:0000256" key="2">
    <source>
        <dbReference type="PIRSR" id="PIRSR613078-2"/>
    </source>
</evidence>
<feature type="active site" description="Tele-phosphohistidine intermediate" evidence="1">
    <location>
        <position position="10"/>
    </location>
</feature>
<dbReference type="EMBL" id="CAJC01000086">
    <property type="protein sequence ID" value="CCI52462.1"/>
    <property type="molecule type" value="Genomic_DNA"/>
</dbReference>
<dbReference type="STRING" id="1193518.BN13_1760001"/>
<keyword evidence="4" id="KW-1185">Reference proteome</keyword>
<dbReference type="RefSeq" id="WP_048548516.1">
    <property type="nucleotide sequence ID" value="NZ_HF571038.1"/>
</dbReference>
<dbReference type="PANTHER" id="PTHR48100">
    <property type="entry name" value="BROAD-SPECIFICITY PHOSPHATASE YOR283W-RELATED"/>
    <property type="match status" value="1"/>
</dbReference>
<organism evidence="3 4">
    <name type="scientific">Nostocoides jenkinsii Ben 74</name>
    <dbReference type="NCBI Taxonomy" id="1193518"/>
    <lineage>
        <taxon>Bacteria</taxon>
        <taxon>Bacillati</taxon>
        <taxon>Actinomycetota</taxon>
        <taxon>Actinomycetes</taxon>
        <taxon>Micrococcales</taxon>
        <taxon>Intrasporangiaceae</taxon>
        <taxon>Nostocoides</taxon>
    </lineage>
</organism>
<evidence type="ECO:0000256" key="1">
    <source>
        <dbReference type="PIRSR" id="PIRSR613078-1"/>
    </source>
</evidence>
<dbReference type="PROSITE" id="PS00175">
    <property type="entry name" value="PG_MUTASE"/>
    <property type="match status" value="1"/>
</dbReference>
<feature type="binding site" evidence="2">
    <location>
        <position position="59"/>
    </location>
    <ligand>
        <name>substrate</name>
    </ligand>
</feature>
<reference evidence="3 4" key="1">
    <citation type="journal article" date="2013" name="ISME J.">
        <title>A metabolic model for members of the genus Tetrasphaera involved in enhanced biological phosphorus removal.</title>
        <authorList>
            <person name="Kristiansen R."/>
            <person name="Nguyen H.T.T."/>
            <person name="Saunders A.M."/>
            <person name="Nielsen J.L."/>
            <person name="Wimmer R."/>
            <person name="Le V.Q."/>
            <person name="McIlroy S.J."/>
            <person name="Petrovski S."/>
            <person name="Seviour R.J."/>
            <person name="Calteau A."/>
            <person name="Nielsen K.L."/>
            <person name="Nielsen P.H."/>
        </authorList>
    </citation>
    <scope>NUCLEOTIDE SEQUENCE [LARGE SCALE GENOMIC DNA]</scope>
    <source>
        <strain evidence="3 4">Ben 74</strain>
    </source>
</reference>
<evidence type="ECO:0000313" key="3">
    <source>
        <dbReference type="EMBL" id="CCI52462.1"/>
    </source>
</evidence>
<dbReference type="Pfam" id="PF00300">
    <property type="entry name" value="His_Phos_1"/>
    <property type="match status" value="1"/>
</dbReference>
<protein>
    <submittedName>
        <fullName evidence="3">Putative phosphoglycerate mutase</fullName>
    </submittedName>
</protein>
<gene>
    <name evidence="3" type="ORF">BN13_1760001</name>
</gene>
<dbReference type="AlphaFoldDB" id="A0A077MC91"/>
<dbReference type="InterPro" id="IPR029033">
    <property type="entry name" value="His_PPase_superfam"/>
</dbReference>
<dbReference type="PANTHER" id="PTHR48100:SF62">
    <property type="entry name" value="GLUCOSYL-3-PHOSPHOGLYCERATE PHOSPHATASE"/>
    <property type="match status" value="1"/>
</dbReference>
<dbReference type="InterPro" id="IPR001345">
    <property type="entry name" value="PG/BPGM_mutase_AS"/>
</dbReference>